<dbReference type="Pfam" id="PF09935">
    <property type="entry name" value="DUF2167"/>
    <property type="match status" value="1"/>
</dbReference>
<keyword evidence="2" id="KW-1185">Reference proteome</keyword>
<name>A0A380MS65_9GAMM</name>
<sequence>MTIAMLKTPENWKVLSGSTLNQFINEEFGDGRHILTAAKPKNQAEGVFAILEHQKMGYIAHPNSHINTRFIVEKGQDDLKILNEESGLSESEKVRFKGFSPAPTYHAEKHLLEYGIELLFGREAALNLYRIKLIRDGALILTLVGKPKDNLSLTGWEIQVQAGYRYQDYQKGKDKLAEGNLENLMLMNSFI</sequence>
<dbReference type="OrthoDB" id="7066976at2"/>
<proteinExistence type="predicted"/>
<dbReference type="Proteomes" id="UP000254601">
    <property type="component" value="Unassembled WGS sequence"/>
</dbReference>
<accession>A0A380MS65</accession>
<reference evidence="1 2" key="1">
    <citation type="submission" date="2018-06" db="EMBL/GenBank/DDBJ databases">
        <authorList>
            <consortium name="Pathogen Informatics"/>
            <person name="Doyle S."/>
        </authorList>
    </citation>
    <scope>NUCLEOTIDE SEQUENCE [LARGE SCALE GENOMIC DNA]</scope>
    <source>
        <strain evidence="1 2">NCTC13337</strain>
    </source>
</reference>
<evidence type="ECO:0000313" key="1">
    <source>
        <dbReference type="EMBL" id="SUO95128.1"/>
    </source>
</evidence>
<gene>
    <name evidence="1" type="ORF">NCTC13337_01114</name>
</gene>
<dbReference type="InterPro" id="IPR018682">
    <property type="entry name" value="DUF2167_membr"/>
</dbReference>
<dbReference type="EMBL" id="UHIC01000001">
    <property type="protein sequence ID" value="SUO95128.1"/>
    <property type="molecule type" value="Genomic_DNA"/>
</dbReference>
<evidence type="ECO:0000313" key="2">
    <source>
        <dbReference type="Proteomes" id="UP000254601"/>
    </source>
</evidence>
<dbReference type="AlphaFoldDB" id="A0A380MS65"/>
<protein>
    <submittedName>
        <fullName evidence="1">Uncharacterized membrane-anchored protein conserved in bacteria</fullName>
    </submittedName>
</protein>
<organism evidence="1 2">
    <name type="scientific">Suttonella ornithocola</name>
    <dbReference type="NCBI Taxonomy" id="279832"/>
    <lineage>
        <taxon>Bacteria</taxon>
        <taxon>Pseudomonadati</taxon>
        <taxon>Pseudomonadota</taxon>
        <taxon>Gammaproteobacteria</taxon>
        <taxon>Cardiobacteriales</taxon>
        <taxon>Cardiobacteriaceae</taxon>
        <taxon>Suttonella</taxon>
    </lineage>
</organism>
<dbReference type="RefSeq" id="WP_072576252.1">
    <property type="nucleotide sequence ID" value="NZ_LWHB01000060.1"/>
</dbReference>